<dbReference type="SUPFAM" id="SSF89442">
    <property type="entry name" value="Hypothetical protein YojF"/>
    <property type="match status" value="1"/>
</dbReference>
<dbReference type="RefSeq" id="WP_153726728.1">
    <property type="nucleotide sequence ID" value="NZ_WJNH01000001.1"/>
</dbReference>
<organism evidence="1 2">
    <name type="scientific">Salinibacillus xinjiangensis</name>
    <dbReference type="NCBI Taxonomy" id="1229268"/>
    <lineage>
        <taxon>Bacteria</taxon>
        <taxon>Bacillati</taxon>
        <taxon>Bacillota</taxon>
        <taxon>Bacilli</taxon>
        <taxon>Bacillales</taxon>
        <taxon>Bacillaceae</taxon>
        <taxon>Salinibacillus</taxon>
    </lineage>
</organism>
<dbReference type="Pfam" id="PF08830">
    <property type="entry name" value="DUF1806"/>
    <property type="match status" value="1"/>
</dbReference>
<dbReference type="InterPro" id="IPR036492">
    <property type="entry name" value="YojF_sf"/>
</dbReference>
<dbReference type="InterPro" id="IPR014934">
    <property type="entry name" value="DUF1806"/>
</dbReference>
<gene>
    <name evidence="1" type="ORF">GH754_00235</name>
</gene>
<accession>A0A6G1X1P0</accession>
<keyword evidence="2" id="KW-1185">Reference proteome</keyword>
<dbReference type="Proteomes" id="UP000480185">
    <property type="component" value="Unassembled WGS sequence"/>
</dbReference>
<protein>
    <submittedName>
        <fullName evidence="1">DUF1806 family protein</fullName>
    </submittedName>
</protein>
<comment type="caution">
    <text evidence="1">The sequence shown here is derived from an EMBL/GenBank/DDBJ whole genome shotgun (WGS) entry which is preliminary data.</text>
</comment>
<dbReference type="EMBL" id="WJNH01000001">
    <property type="protein sequence ID" value="MRG84748.1"/>
    <property type="molecule type" value="Genomic_DNA"/>
</dbReference>
<dbReference type="AlphaFoldDB" id="A0A6G1X1P0"/>
<reference evidence="1 2" key="1">
    <citation type="submission" date="2019-11" db="EMBL/GenBank/DDBJ databases">
        <authorList>
            <person name="Li J."/>
        </authorList>
    </citation>
    <scope>NUCLEOTIDE SEQUENCE [LARGE SCALE GENOMIC DNA]</scope>
    <source>
        <strain evidence="1 2">J4</strain>
    </source>
</reference>
<dbReference type="OrthoDB" id="2352913at2"/>
<evidence type="ECO:0000313" key="1">
    <source>
        <dbReference type="EMBL" id="MRG84748.1"/>
    </source>
</evidence>
<evidence type="ECO:0000313" key="2">
    <source>
        <dbReference type="Proteomes" id="UP000480185"/>
    </source>
</evidence>
<name>A0A6G1X1P0_9BACI</name>
<sequence length="117" mass="13377">MKAIELDEVQKALDQYSNRDVYIHLETTNGAYAKHFDRNAYNVGAFIRNAEVRYTRAKLVDAGDAFRVGLKMDKGWIYAEGVTDWELNEDGQLLMAGHDSEGRVMVALQISENPFRY</sequence>
<dbReference type="Gene3D" id="2.70.180.10">
    <property type="entry name" value="Hypothetical protein YojF"/>
    <property type="match status" value="1"/>
</dbReference>
<proteinExistence type="predicted"/>